<accession>B9G802</accession>
<feature type="compositionally biased region" description="Acidic residues" evidence="1">
    <location>
        <begin position="241"/>
        <end position="254"/>
    </location>
</feature>
<sequence length="341" mass="37244">MQARRLHALLRATGRRIGVAVSTCVSKVGRGDGEPGSPSAVAVSMRISNPSAPLHTQPVAALNYVRRHRPSNRTPNRCQTPALNSTCNRCHRRSTSLNRGHRTAPLFKLKQNLRDRVLQVVNKRLRYLLNETLITAAAALDPRVLYTSNMGRQRNSRFAVTLALKKIARSSLEASNAIEQFNFIAKRGLFGGDEARRDANKKGKARLEDVEEDSAEDYVSDSPRGSPTYAESGDSSSSDGEANDDVDAVVDVGSEEDHGEPTARGAPVGEQPAPLHPKSTRKRKVSVKVLLDKTSKKKSDLSLQGLWIDVLDQNLSICPSSILPIGSYACMYGCMLQYGLI</sequence>
<dbReference type="EMBL" id="CM000147">
    <property type="protein sequence ID" value="EEE50737.1"/>
    <property type="molecule type" value="Genomic_DNA"/>
</dbReference>
<reference evidence="2" key="2">
    <citation type="submission" date="2008-12" db="EMBL/GenBank/DDBJ databases">
        <title>Improved gene annotation of the rice (Oryza sativa) genomes.</title>
        <authorList>
            <person name="Wang J."/>
            <person name="Li R."/>
            <person name="Fan W."/>
            <person name="Huang Q."/>
            <person name="Zhang J."/>
            <person name="Zhou Y."/>
            <person name="Hu Y."/>
            <person name="Zi S."/>
            <person name="Li J."/>
            <person name="Ni P."/>
            <person name="Zheng H."/>
            <person name="Zhang Y."/>
            <person name="Zhao M."/>
            <person name="Hao Q."/>
            <person name="McDermott J."/>
            <person name="Samudrala R."/>
            <person name="Kristiansen K."/>
            <person name="Wong G.K.-S."/>
        </authorList>
    </citation>
    <scope>NUCLEOTIDE SEQUENCE</scope>
</reference>
<gene>
    <name evidence="2" type="ORF">OsJ_31055</name>
</gene>
<feature type="compositionally biased region" description="Low complexity" evidence="1">
    <location>
        <begin position="230"/>
        <end position="240"/>
    </location>
</feature>
<dbReference type="Proteomes" id="UP000007752">
    <property type="component" value="Chromosome 10"/>
</dbReference>
<feature type="region of interest" description="Disordered" evidence="1">
    <location>
        <begin position="194"/>
        <end position="284"/>
    </location>
</feature>
<proteinExistence type="predicted"/>
<dbReference type="AlphaFoldDB" id="B9G802"/>
<protein>
    <submittedName>
        <fullName evidence="2">Uncharacterized protein</fullName>
    </submittedName>
</protein>
<feature type="compositionally biased region" description="Acidic residues" evidence="1">
    <location>
        <begin position="209"/>
        <end position="219"/>
    </location>
</feature>
<name>B9G802_ORYSJ</name>
<evidence type="ECO:0000256" key="1">
    <source>
        <dbReference type="SAM" id="MobiDB-lite"/>
    </source>
</evidence>
<evidence type="ECO:0000313" key="2">
    <source>
        <dbReference type="EMBL" id="EEE50737.1"/>
    </source>
</evidence>
<reference evidence="2" key="1">
    <citation type="journal article" date="2005" name="PLoS Biol.">
        <title>The genomes of Oryza sativa: a history of duplications.</title>
        <authorList>
            <person name="Yu J."/>
            <person name="Wang J."/>
            <person name="Lin W."/>
            <person name="Li S."/>
            <person name="Li H."/>
            <person name="Zhou J."/>
            <person name="Ni P."/>
            <person name="Dong W."/>
            <person name="Hu S."/>
            <person name="Zeng C."/>
            <person name="Zhang J."/>
            <person name="Zhang Y."/>
            <person name="Li R."/>
            <person name="Xu Z."/>
            <person name="Li S."/>
            <person name="Li X."/>
            <person name="Zheng H."/>
            <person name="Cong L."/>
            <person name="Lin L."/>
            <person name="Yin J."/>
            <person name="Geng J."/>
            <person name="Li G."/>
            <person name="Shi J."/>
            <person name="Liu J."/>
            <person name="Lv H."/>
            <person name="Li J."/>
            <person name="Wang J."/>
            <person name="Deng Y."/>
            <person name="Ran L."/>
            <person name="Shi X."/>
            <person name="Wang X."/>
            <person name="Wu Q."/>
            <person name="Li C."/>
            <person name="Ren X."/>
            <person name="Wang J."/>
            <person name="Wang X."/>
            <person name="Li D."/>
            <person name="Liu D."/>
            <person name="Zhang X."/>
            <person name="Ji Z."/>
            <person name="Zhao W."/>
            <person name="Sun Y."/>
            <person name="Zhang Z."/>
            <person name="Bao J."/>
            <person name="Han Y."/>
            <person name="Dong L."/>
            <person name="Ji J."/>
            <person name="Chen P."/>
            <person name="Wu S."/>
            <person name="Liu J."/>
            <person name="Xiao Y."/>
            <person name="Bu D."/>
            <person name="Tan J."/>
            <person name="Yang L."/>
            <person name="Ye C."/>
            <person name="Zhang J."/>
            <person name="Xu J."/>
            <person name="Zhou Y."/>
            <person name="Yu Y."/>
            <person name="Zhang B."/>
            <person name="Zhuang S."/>
            <person name="Wei H."/>
            <person name="Liu B."/>
            <person name="Lei M."/>
            <person name="Yu H."/>
            <person name="Li Y."/>
            <person name="Xu H."/>
            <person name="Wei S."/>
            <person name="He X."/>
            <person name="Fang L."/>
            <person name="Zhang Z."/>
            <person name="Zhang Y."/>
            <person name="Huang X."/>
            <person name="Su Z."/>
            <person name="Tong W."/>
            <person name="Li J."/>
            <person name="Tong Z."/>
            <person name="Li S."/>
            <person name="Ye J."/>
            <person name="Wang L."/>
            <person name="Fang L."/>
            <person name="Lei T."/>
            <person name="Chen C."/>
            <person name="Chen H."/>
            <person name="Xu Z."/>
            <person name="Li H."/>
            <person name="Huang H."/>
            <person name="Zhang F."/>
            <person name="Xu H."/>
            <person name="Li N."/>
            <person name="Zhao C."/>
            <person name="Li S."/>
            <person name="Dong L."/>
            <person name="Huang Y."/>
            <person name="Li L."/>
            <person name="Xi Y."/>
            <person name="Qi Q."/>
            <person name="Li W."/>
            <person name="Zhang B."/>
            <person name="Hu W."/>
            <person name="Zhang Y."/>
            <person name="Tian X."/>
            <person name="Jiao Y."/>
            <person name="Liang X."/>
            <person name="Jin J."/>
            <person name="Gao L."/>
            <person name="Zheng W."/>
            <person name="Hao B."/>
            <person name="Liu S."/>
            <person name="Wang W."/>
            <person name="Yuan L."/>
            <person name="Cao M."/>
            <person name="McDermott J."/>
            <person name="Samudrala R."/>
            <person name="Wang J."/>
            <person name="Wong G.K."/>
            <person name="Yang H."/>
        </authorList>
    </citation>
    <scope>NUCLEOTIDE SEQUENCE [LARGE SCALE GENOMIC DNA]</scope>
</reference>
<feature type="compositionally biased region" description="Basic and acidic residues" evidence="1">
    <location>
        <begin position="194"/>
        <end position="208"/>
    </location>
</feature>
<organism evidence="2">
    <name type="scientific">Oryza sativa subsp. japonica</name>
    <name type="common">Rice</name>
    <dbReference type="NCBI Taxonomy" id="39947"/>
    <lineage>
        <taxon>Eukaryota</taxon>
        <taxon>Viridiplantae</taxon>
        <taxon>Streptophyta</taxon>
        <taxon>Embryophyta</taxon>
        <taxon>Tracheophyta</taxon>
        <taxon>Spermatophyta</taxon>
        <taxon>Magnoliopsida</taxon>
        <taxon>Liliopsida</taxon>
        <taxon>Poales</taxon>
        <taxon>Poaceae</taxon>
        <taxon>BOP clade</taxon>
        <taxon>Oryzoideae</taxon>
        <taxon>Oryzeae</taxon>
        <taxon>Oryzinae</taxon>
        <taxon>Oryza</taxon>
        <taxon>Oryza sativa</taxon>
    </lineage>
</organism>